<accession>A0A8I5NA11</accession>
<dbReference type="GO" id="GO:0031515">
    <property type="term" value="C:tRNA (m1A) methyltransferase complex"/>
    <property type="evidence" value="ECO:0007669"/>
    <property type="project" value="InterPro"/>
</dbReference>
<dbReference type="Proteomes" id="UP000028761">
    <property type="component" value="Chromosome 14"/>
</dbReference>
<dbReference type="Pfam" id="PF08704">
    <property type="entry name" value="GCD14"/>
    <property type="match status" value="1"/>
</dbReference>
<dbReference type="InterPro" id="IPR054151">
    <property type="entry name" value="TR61B_FKBP-like"/>
</dbReference>
<keyword evidence="4" id="KW-0949">S-adenosyl-L-methionine</keyword>
<dbReference type="FunFam" id="3.10.330.20:FF:000003">
    <property type="entry name" value="tRNA (Adenine(58)-N(1))-methyltransferase, mitochondrial isoform X1"/>
    <property type="match status" value="1"/>
</dbReference>
<dbReference type="InterPro" id="IPR014816">
    <property type="entry name" value="tRNA_MeTrfase_Gcd14"/>
</dbReference>
<keyword evidence="2" id="KW-0489">Methyltransferase</keyword>
<dbReference type="PANTHER" id="PTHR12133:SF1">
    <property type="entry name" value="TRNA (ADENINE(58)-N(1))-METHYLTRANSFERASE, MITOCHONDRIAL"/>
    <property type="match status" value="1"/>
</dbReference>
<evidence type="ECO:0000259" key="8">
    <source>
        <dbReference type="Pfam" id="PF08704"/>
    </source>
</evidence>
<gene>
    <name evidence="10" type="primary">TRMT61B</name>
</gene>
<dbReference type="PANTHER" id="PTHR12133">
    <property type="entry name" value="TRNA (ADENINE(58)-N(1))-METHYLTRANSFERASE"/>
    <property type="match status" value="1"/>
</dbReference>
<dbReference type="Gene3D" id="3.40.50.150">
    <property type="entry name" value="Vaccinia Virus protein VP39"/>
    <property type="match status" value="1"/>
</dbReference>
<dbReference type="SUPFAM" id="SSF53335">
    <property type="entry name" value="S-adenosyl-L-methionine-dependent methyltransferases"/>
    <property type="match status" value="1"/>
</dbReference>
<reference evidence="10" key="2">
    <citation type="submission" date="2025-08" db="UniProtKB">
        <authorList>
            <consortium name="Ensembl"/>
        </authorList>
    </citation>
    <scope>IDENTIFICATION</scope>
</reference>
<reference evidence="10 11" key="1">
    <citation type="submission" date="2012-03" db="EMBL/GenBank/DDBJ databases">
        <title>Whole Genome Assembly of Papio anubis.</title>
        <authorList>
            <person name="Liu Y.L."/>
            <person name="Abraham K.A."/>
            <person name="Akbar H.A."/>
            <person name="Ali S.A."/>
            <person name="Anosike U.A."/>
            <person name="Aqrawi P.A."/>
            <person name="Arias F.A."/>
            <person name="Attaway T.A."/>
            <person name="Awwad R.A."/>
            <person name="Babu C.B."/>
            <person name="Bandaranaike D.B."/>
            <person name="Battles P.B."/>
            <person name="Bell A.B."/>
            <person name="Beltran B.B."/>
            <person name="Berhane-Mersha D.B."/>
            <person name="Bess C.B."/>
            <person name="Bickham C.B."/>
            <person name="Bolden T.B."/>
            <person name="Carter K.C."/>
            <person name="Chau D.C."/>
            <person name="Chavez A.C."/>
            <person name="Clerc-Blankenburg K.C."/>
            <person name="Coyle M.C."/>
            <person name="Dao M.D."/>
            <person name="Davila M.L.D."/>
            <person name="Davy-Carroll L.D."/>
            <person name="Denson S.D."/>
            <person name="Dinh H.D."/>
            <person name="Fernandez S.F."/>
            <person name="Fernando P.F."/>
            <person name="Forbes L.F."/>
            <person name="Francis C.F."/>
            <person name="Francisco L.F."/>
            <person name="Fu Q.F."/>
            <person name="Garcia-Iii R.G."/>
            <person name="Garrett T.G."/>
            <person name="Gross S.G."/>
            <person name="Gubbala S.G."/>
            <person name="Hirani K.H."/>
            <person name="Hogues M.H."/>
            <person name="Hollins B.H."/>
            <person name="Jackson L.J."/>
            <person name="Javaid M.J."/>
            <person name="Jhangiani S.J."/>
            <person name="Johnson A.J."/>
            <person name="Johnson B.J."/>
            <person name="Jones J.J."/>
            <person name="Joshi V.J."/>
            <person name="Kalu J.K."/>
            <person name="Khan N.K."/>
            <person name="Korchina V.K."/>
            <person name="Kovar C.K."/>
            <person name="Lago L.L."/>
            <person name="Lara F.L."/>
            <person name="Le T.-K.L."/>
            <person name="Lee S.L."/>
            <person name="Legall-Iii F.L."/>
            <person name="Lemon S.L."/>
            <person name="Liu J.L."/>
            <person name="Liu Y.-S.L."/>
            <person name="Liyanage D.L."/>
            <person name="Lopez J.L."/>
            <person name="Lorensuhewa L.L."/>
            <person name="Mata R.M."/>
            <person name="Mathew T.M."/>
            <person name="Mercado C.M."/>
            <person name="Mercado I.M."/>
            <person name="Morales K.M."/>
            <person name="Morgan M.M."/>
            <person name="Munidasa M.M."/>
            <person name="Ngo D.N."/>
            <person name="Nguyen L.N."/>
            <person name="Nguyen T.N."/>
            <person name="Nguyen N.N."/>
            <person name="Obregon M.O."/>
            <person name="Okwuonu G.O."/>
            <person name="Ongeri F.O."/>
            <person name="Onwere C.O."/>
            <person name="Osifeso I.O."/>
            <person name="Parra A.P."/>
            <person name="Patil S.P."/>
            <person name="Perez A.P."/>
            <person name="Perez Y.P."/>
            <person name="Pham C.P."/>
            <person name="Pu L.-L.P."/>
            <person name="Puazo M.P."/>
            <person name="Quiroz J.Q."/>
            <person name="Rouhana J.R."/>
            <person name="Ruiz M.R."/>
            <person name="Ruiz S.-J.R."/>
            <person name="Saada N.S."/>
            <person name="Santibanez J.S."/>
            <person name="Scheel M.S."/>
            <person name="Schneider B.S."/>
            <person name="Simmons D.S."/>
            <person name="Sisson I.S."/>
            <person name="Tang L.-Y.T."/>
            <person name="Thornton R.T."/>
            <person name="Tisius J.T."/>
            <person name="Toledanes G.T."/>
            <person name="Trejos Z.T."/>
            <person name="Usmani K.U."/>
            <person name="Varghese R.V."/>
            <person name="Vattathil S.V."/>
            <person name="Vee V.V."/>
            <person name="Walker D.W."/>
            <person name="Weissenberger G.W."/>
            <person name="White C.W."/>
            <person name="Williams A.W."/>
            <person name="Woodworth J.W."/>
            <person name="Wright R.W."/>
            <person name="Zhu Y.Z."/>
            <person name="Han Y.H."/>
            <person name="Newsham I.N."/>
            <person name="Nazareth L.N."/>
            <person name="Worley K.W."/>
            <person name="Muzny D.M."/>
            <person name="Rogers J.R."/>
            <person name="Gibbs R.G."/>
        </authorList>
    </citation>
    <scope>NUCLEOTIDE SEQUENCE [LARGE SCALE GENOMIC DNA]</scope>
</reference>
<sequence>MRATGKGGGRARLRHSSATAPARNTMLLARCSGPVLLCLRQGLGTNSFLRGLGQEPFEGARSLCCRSSPRDLRDGEREHEAAQRKAPGAESCPSLPLSISDIGPGCLSSLENLRLPTPREESSPREREDSSGDQGQCGPAHQISEDPSMLSQAQSATEIEEPHVSPSCSTSRQRPFQVGELILAETEKRETQFKKLFRLNKVGFLNSSWGAVPFSKIVGKFPGQILRSSLGKQFTLRRPALEDYVLLMKRGTAITVPKDVSMILLMMDISPGDTVLEAGSGSGGMSLFLSKAVGSQGRVISFEVRKDHHDLAKKNYEHWRDSWKLSHVEEWPDNVDFIHKDISGATEDIKALTFDAVALDMLNPHITLPVFYPRLKHGGVCAVYLANITQVIELLDGIRICELALSCEKISEVTVKDWLVCLAKRKTGILAQKVEPKINIDVQLDSQKKTGVEDELFQEDDREESHSDFPYGSFPYVARPVHWQHGHTAFLVKLRKVKPQLSTPDDSN</sequence>
<evidence type="ECO:0000256" key="7">
    <source>
        <dbReference type="SAM" id="MobiDB-lite"/>
    </source>
</evidence>
<dbReference type="GO" id="GO:0006397">
    <property type="term" value="P:mRNA processing"/>
    <property type="evidence" value="ECO:0007669"/>
    <property type="project" value="Ensembl"/>
</dbReference>
<dbReference type="GeneTree" id="ENSGT00940000154239"/>
<dbReference type="OMA" id="TMLLLMD"/>
<feature type="region of interest" description="Disordered" evidence="7">
    <location>
        <begin position="110"/>
        <end position="172"/>
    </location>
</feature>
<dbReference type="GeneID" id="101019558"/>
<dbReference type="AlphaFoldDB" id="A0A8I5NA11"/>
<feature type="compositionally biased region" description="Basic and acidic residues" evidence="7">
    <location>
        <begin position="68"/>
        <end position="83"/>
    </location>
</feature>
<dbReference type="CDD" id="cd02440">
    <property type="entry name" value="AdoMet_MTases"/>
    <property type="match status" value="1"/>
</dbReference>
<dbReference type="SMR" id="A0A8I5NA11"/>
<evidence type="ECO:0000256" key="3">
    <source>
        <dbReference type="ARBA" id="ARBA00022679"/>
    </source>
</evidence>
<keyword evidence="5" id="KW-0819">tRNA processing</keyword>
<evidence type="ECO:0000256" key="2">
    <source>
        <dbReference type="ARBA" id="ARBA00022603"/>
    </source>
</evidence>
<dbReference type="GO" id="GO:0005759">
    <property type="term" value="C:mitochondrial matrix"/>
    <property type="evidence" value="ECO:0007669"/>
    <property type="project" value="Ensembl"/>
</dbReference>
<feature type="region of interest" description="Disordered" evidence="7">
    <location>
        <begin position="68"/>
        <end position="96"/>
    </location>
</feature>
<dbReference type="PROSITE" id="PS51620">
    <property type="entry name" value="SAM_TRM61"/>
    <property type="match status" value="1"/>
</dbReference>
<evidence type="ECO:0000313" key="10">
    <source>
        <dbReference type="Ensembl" id="ENSPANP00000049068.1"/>
    </source>
</evidence>
<evidence type="ECO:0000256" key="6">
    <source>
        <dbReference type="ARBA" id="ARBA00048481"/>
    </source>
</evidence>
<evidence type="ECO:0000256" key="4">
    <source>
        <dbReference type="ARBA" id="ARBA00022691"/>
    </source>
</evidence>
<evidence type="ECO:0000256" key="5">
    <source>
        <dbReference type="ARBA" id="ARBA00022694"/>
    </source>
</evidence>
<feature type="domain" description="tRNA (adenine(58)-N(1))-methyltransferase catalytic subunit TRM61 C-terminal" evidence="8">
    <location>
        <begin position="244"/>
        <end position="492"/>
    </location>
</feature>
<dbReference type="FunFam" id="3.40.50.150:FF:000181">
    <property type="entry name" value="tRNA (Adenine(58)-N(1))-methyltransferase, mitochondrial isoform X4"/>
    <property type="match status" value="1"/>
</dbReference>
<dbReference type="GO" id="GO:0016433">
    <property type="term" value="F:rRNA (adenine) methyltransferase activity"/>
    <property type="evidence" value="ECO:0007669"/>
    <property type="project" value="Ensembl"/>
</dbReference>
<feature type="domain" description="TR61B FKBP-like" evidence="9">
    <location>
        <begin position="178"/>
        <end position="231"/>
    </location>
</feature>
<dbReference type="InterPro" id="IPR029063">
    <property type="entry name" value="SAM-dependent_MTases_sf"/>
</dbReference>
<dbReference type="GO" id="GO:0090646">
    <property type="term" value="P:mitochondrial tRNA processing"/>
    <property type="evidence" value="ECO:0007669"/>
    <property type="project" value="Ensembl"/>
</dbReference>
<organism evidence="10 11">
    <name type="scientific">Papio anubis</name>
    <name type="common">Olive baboon</name>
    <dbReference type="NCBI Taxonomy" id="9555"/>
    <lineage>
        <taxon>Eukaryota</taxon>
        <taxon>Metazoa</taxon>
        <taxon>Chordata</taxon>
        <taxon>Craniata</taxon>
        <taxon>Vertebrata</taxon>
        <taxon>Euteleostomi</taxon>
        <taxon>Mammalia</taxon>
        <taxon>Eutheria</taxon>
        <taxon>Euarchontoglires</taxon>
        <taxon>Primates</taxon>
        <taxon>Haplorrhini</taxon>
        <taxon>Catarrhini</taxon>
        <taxon>Cercopithecidae</taxon>
        <taxon>Cercopithecinae</taxon>
        <taxon>Papio</taxon>
    </lineage>
</organism>
<dbReference type="GO" id="GO:0160107">
    <property type="term" value="F:tRNA (adenine(58)-N1)-methyltransferase activity"/>
    <property type="evidence" value="ECO:0007669"/>
    <property type="project" value="UniProtKB-EC"/>
</dbReference>
<dbReference type="RefSeq" id="XP_021780396.1">
    <property type="nucleotide sequence ID" value="XM_021924704.2"/>
</dbReference>
<reference evidence="10" key="3">
    <citation type="submission" date="2025-09" db="UniProtKB">
        <authorList>
            <consortium name="Ensembl"/>
        </authorList>
    </citation>
    <scope>IDENTIFICATION</scope>
</reference>
<keyword evidence="11" id="KW-1185">Reference proteome</keyword>
<comment type="catalytic activity">
    <reaction evidence="6">
        <text>an adenosine in mRNA + S-adenosyl-L-methionine = an N(1)-methyladenosine in mRNA + S-adenosyl-L-homocysteine + H(+)</text>
        <dbReference type="Rhea" id="RHEA:55392"/>
        <dbReference type="Rhea" id="RHEA-COMP:12414"/>
        <dbReference type="Rhea" id="RHEA-COMP:12415"/>
        <dbReference type="ChEBI" id="CHEBI:15378"/>
        <dbReference type="ChEBI" id="CHEBI:57856"/>
        <dbReference type="ChEBI" id="CHEBI:59789"/>
        <dbReference type="ChEBI" id="CHEBI:74411"/>
        <dbReference type="ChEBI" id="CHEBI:74491"/>
    </reaction>
</comment>
<dbReference type="Pfam" id="PF21985">
    <property type="entry name" value="TR61B_FKBP-like"/>
    <property type="match status" value="1"/>
</dbReference>
<keyword evidence="3" id="KW-0808">Transferase</keyword>
<dbReference type="CTD" id="55006"/>
<evidence type="ECO:0000259" key="9">
    <source>
        <dbReference type="Pfam" id="PF21985"/>
    </source>
</evidence>
<evidence type="ECO:0000313" key="11">
    <source>
        <dbReference type="Proteomes" id="UP000028761"/>
    </source>
</evidence>
<evidence type="ECO:0000256" key="1">
    <source>
        <dbReference type="ARBA" id="ARBA00012796"/>
    </source>
</evidence>
<dbReference type="Gene3D" id="3.10.330.20">
    <property type="match status" value="1"/>
</dbReference>
<proteinExistence type="predicted"/>
<feature type="compositionally biased region" description="Basic and acidic residues" evidence="7">
    <location>
        <begin position="117"/>
        <end position="130"/>
    </location>
</feature>
<dbReference type="GO" id="GO:0030488">
    <property type="term" value="P:tRNA methylation"/>
    <property type="evidence" value="ECO:0007669"/>
    <property type="project" value="InterPro"/>
</dbReference>
<dbReference type="EC" id="2.1.1.220" evidence="1"/>
<name>A0A8I5NA11_PAPAN</name>
<dbReference type="Ensembl" id="ENSPANT00000064652.1">
    <property type="protein sequence ID" value="ENSPANP00000049068.1"/>
    <property type="gene ID" value="ENSPANG00000018844.3"/>
</dbReference>
<protein>
    <recommendedName>
        <fullName evidence="1">tRNA (adenine(58)-N(1))-methyltransferase</fullName>
        <ecNumber evidence="1">2.1.1.220</ecNumber>
    </recommendedName>
</protein>
<dbReference type="InterPro" id="IPR049470">
    <property type="entry name" value="TRM61_C"/>
</dbReference>
<dbReference type="GO" id="GO:0061953">
    <property type="term" value="F:mRNA (adenine-N1-)-methyltransferase activity"/>
    <property type="evidence" value="ECO:0007669"/>
    <property type="project" value="Ensembl"/>
</dbReference>